<dbReference type="PANTHER" id="PTHR43692:SF1">
    <property type="entry name" value="UDP-N-ACETYLMURAMOYLALANINE--D-GLUTAMATE LIGASE"/>
    <property type="match status" value="1"/>
</dbReference>
<dbReference type="NCBIfam" id="TIGR01087">
    <property type="entry name" value="murD"/>
    <property type="match status" value="1"/>
</dbReference>
<dbReference type="GO" id="GO:0071555">
    <property type="term" value="P:cell wall organization"/>
    <property type="evidence" value="ECO:0007669"/>
    <property type="project" value="UniProtKB-KW"/>
</dbReference>
<dbReference type="RefSeq" id="WP_146849908.1">
    <property type="nucleotide sequence ID" value="NZ_BKAG01000009.1"/>
</dbReference>
<evidence type="ECO:0000313" key="12">
    <source>
        <dbReference type="Proteomes" id="UP000321577"/>
    </source>
</evidence>
<dbReference type="GO" id="GO:0009252">
    <property type="term" value="P:peptidoglycan biosynthetic process"/>
    <property type="evidence" value="ECO:0007669"/>
    <property type="project" value="UniProtKB-UniRule"/>
</dbReference>
<evidence type="ECO:0000256" key="8">
    <source>
        <dbReference type="RuleBase" id="RU003664"/>
    </source>
</evidence>
<accession>A0A512M6F4</accession>
<comment type="function">
    <text evidence="7 8">Cell wall formation. Catalyzes the addition of glutamate to the nucleotide precursor UDP-N-acetylmuramoyl-L-alanine (UMA).</text>
</comment>
<keyword evidence="6 7" id="KW-0067">ATP-binding</keyword>
<comment type="pathway">
    <text evidence="2 7 8">Cell wall biogenesis; peptidoglycan biosynthesis.</text>
</comment>
<evidence type="ECO:0000256" key="6">
    <source>
        <dbReference type="ARBA" id="ARBA00022840"/>
    </source>
</evidence>
<organism evidence="11 12">
    <name type="scientific">Brevifollis gellanilyticus</name>
    <dbReference type="NCBI Taxonomy" id="748831"/>
    <lineage>
        <taxon>Bacteria</taxon>
        <taxon>Pseudomonadati</taxon>
        <taxon>Verrucomicrobiota</taxon>
        <taxon>Verrucomicrobiia</taxon>
        <taxon>Verrucomicrobiales</taxon>
        <taxon>Verrucomicrobiaceae</taxon>
    </lineage>
</organism>
<dbReference type="InterPro" id="IPR013221">
    <property type="entry name" value="Mur_ligase_cen"/>
</dbReference>
<evidence type="ECO:0000256" key="2">
    <source>
        <dbReference type="ARBA" id="ARBA00004752"/>
    </source>
</evidence>
<feature type="domain" description="Mur ligase C-terminal" evidence="9">
    <location>
        <begin position="305"/>
        <end position="415"/>
    </location>
</feature>
<keyword evidence="3 7" id="KW-0963">Cytoplasm</keyword>
<dbReference type="InterPro" id="IPR005762">
    <property type="entry name" value="MurD"/>
</dbReference>
<dbReference type="Pfam" id="PF08245">
    <property type="entry name" value="Mur_ligase_M"/>
    <property type="match status" value="1"/>
</dbReference>
<protein>
    <recommendedName>
        <fullName evidence="7 8">UDP-N-acetylmuramoylalanine--D-glutamate ligase</fullName>
        <ecNumber evidence="7 8">6.3.2.9</ecNumber>
    </recommendedName>
    <alternativeName>
        <fullName evidence="7">D-glutamic acid-adding enzyme</fullName>
    </alternativeName>
    <alternativeName>
        <fullName evidence="7">UDP-N-acetylmuramoyl-L-alanyl-D-glutamate synthetase</fullName>
    </alternativeName>
</protein>
<keyword evidence="7 8" id="KW-0131">Cell cycle</keyword>
<feature type="binding site" evidence="7">
    <location>
        <begin position="117"/>
        <end position="123"/>
    </location>
    <ligand>
        <name>ATP</name>
        <dbReference type="ChEBI" id="CHEBI:30616"/>
    </ligand>
</feature>
<dbReference type="Gene3D" id="3.40.50.720">
    <property type="entry name" value="NAD(P)-binding Rossmann-like Domain"/>
    <property type="match status" value="1"/>
</dbReference>
<reference evidence="11 12" key="1">
    <citation type="submission" date="2019-07" db="EMBL/GenBank/DDBJ databases">
        <title>Whole genome shotgun sequence of Brevifollis gellanilyticus NBRC 108608.</title>
        <authorList>
            <person name="Hosoyama A."/>
            <person name="Uohara A."/>
            <person name="Ohji S."/>
            <person name="Ichikawa N."/>
        </authorList>
    </citation>
    <scope>NUCLEOTIDE SEQUENCE [LARGE SCALE GENOMIC DNA]</scope>
    <source>
        <strain evidence="11 12">NBRC 108608</strain>
    </source>
</reference>
<dbReference type="GO" id="GO:0051301">
    <property type="term" value="P:cell division"/>
    <property type="evidence" value="ECO:0007669"/>
    <property type="project" value="UniProtKB-KW"/>
</dbReference>
<dbReference type="OrthoDB" id="9809796at2"/>
<evidence type="ECO:0000256" key="3">
    <source>
        <dbReference type="ARBA" id="ARBA00022490"/>
    </source>
</evidence>
<keyword evidence="7 8" id="KW-0132">Cell division</keyword>
<evidence type="ECO:0000256" key="4">
    <source>
        <dbReference type="ARBA" id="ARBA00022598"/>
    </source>
</evidence>
<dbReference type="SUPFAM" id="SSF51984">
    <property type="entry name" value="MurCD N-terminal domain"/>
    <property type="match status" value="1"/>
</dbReference>
<sequence>MFTHQHFAILGAGRSGLGAARLARLKGAEVTVFDEGDPAKIQGALDKLHAENFHTVAGQAARELVVKPGEFQRVIISPGLDAGWPLPKKFTDAGVPLEGEMEFAFNLTDMPMVGITGTNGKSTCTELIAHIFTACGKRSVPCGNHGMSLSEVVSSGEPYDVLSLEISSFQLETIKHFRAKASLWLNFAPDHLDRYPGMVEYYAAKARIFENVTANDVAIVRAGETVSSGAAKRLTFSAYGMEANATYSQGEFFIDGQRIGDASAIPLRGKHNMENILAAMMACHVHGVPYADALAAVASYEVPKHRCELVRVLNDREYINDSKATNLHALEACIGAMDRPIVLIAGGKQKGLDYTPLRAELKGQVRAMVLIGEIKQPLHDLFSDLLPCRLAADMNEAVRIATEISQPGDSIILSPGTSSFDMYTGYGQRGEAFRTASNALG</sequence>
<keyword evidence="7 8" id="KW-0961">Cell wall biogenesis/degradation</keyword>
<dbReference type="Gene3D" id="3.40.1190.10">
    <property type="entry name" value="Mur-like, catalytic domain"/>
    <property type="match status" value="1"/>
</dbReference>
<dbReference type="SUPFAM" id="SSF53244">
    <property type="entry name" value="MurD-like peptide ligases, peptide-binding domain"/>
    <property type="match status" value="1"/>
</dbReference>
<keyword evidence="12" id="KW-1185">Reference proteome</keyword>
<proteinExistence type="inferred from homology"/>
<comment type="caution">
    <text evidence="11">The sequence shown here is derived from an EMBL/GenBank/DDBJ whole genome shotgun (WGS) entry which is preliminary data.</text>
</comment>
<comment type="subcellular location">
    <subcellularLocation>
        <location evidence="1 7 8">Cytoplasm</location>
    </subcellularLocation>
</comment>
<evidence type="ECO:0000256" key="7">
    <source>
        <dbReference type="HAMAP-Rule" id="MF_00639"/>
    </source>
</evidence>
<dbReference type="InterPro" id="IPR036615">
    <property type="entry name" value="Mur_ligase_C_dom_sf"/>
</dbReference>
<dbReference type="PANTHER" id="PTHR43692">
    <property type="entry name" value="UDP-N-ACETYLMURAMOYLALANINE--D-GLUTAMATE LIGASE"/>
    <property type="match status" value="1"/>
</dbReference>
<dbReference type="EMBL" id="BKAG01000009">
    <property type="protein sequence ID" value="GEP42304.1"/>
    <property type="molecule type" value="Genomic_DNA"/>
</dbReference>
<feature type="domain" description="Mur ligase central" evidence="10">
    <location>
        <begin position="115"/>
        <end position="282"/>
    </location>
</feature>
<keyword evidence="7 8" id="KW-0133">Cell shape</keyword>
<evidence type="ECO:0000259" key="9">
    <source>
        <dbReference type="Pfam" id="PF02875"/>
    </source>
</evidence>
<evidence type="ECO:0000256" key="5">
    <source>
        <dbReference type="ARBA" id="ARBA00022741"/>
    </source>
</evidence>
<dbReference type="AlphaFoldDB" id="A0A512M6F4"/>
<dbReference type="InterPro" id="IPR004101">
    <property type="entry name" value="Mur_ligase_C"/>
</dbReference>
<comment type="similarity">
    <text evidence="7">Belongs to the MurCDEF family.</text>
</comment>
<dbReference type="Gene3D" id="3.90.190.20">
    <property type="entry name" value="Mur ligase, C-terminal domain"/>
    <property type="match status" value="1"/>
</dbReference>
<dbReference type="GO" id="GO:0008360">
    <property type="term" value="P:regulation of cell shape"/>
    <property type="evidence" value="ECO:0007669"/>
    <property type="project" value="UniProtKB-KW"/>
</dbReference>
<name>A0A512M6F4_9BACT</name>
<evidence type="ECO:0000256" key="1">
    <source>
        <dbReference type="ARBA" id="ARBA00004496"/>
    </source>
</evidence>
<comment type="catalytic activity">
    <reaction evidence="7 8">
        <text>UDP-N-acetyl-alpha-D-muramoyl-L-alanine + D-glutamate + ATP = UDP-N-acetyl-alpha-D-muramoyl-L-alanyl-D-glutamate + ADP + phosphate + H(+)</text>
        <dbReference type="Rhea" id="RHEA:16429"/>
        <dbReference type="ChEBI" id="CHEBI:15378"/>
        <dbReference type="ChEBI" id="CHEBI:29986"/>
        <dbReference type="ChEBI" id="CHEBI:30616"/>
        <dbReference type="ChEBI" id="CHEBI:43474"/>
        <dbReference type="ChEBI" id="CHEBI:83898"/>
        <dbReference type="ChEBI" id="CHEBI:83900"/>
        <dbReference type="ChEBI" id="CHEBI:456216"/>
        <dbReference type="EC" id="6.3.2.9"/>
    </reaction>
</comment>
<evidence type="ECO:0000313" key="11">
    <source>
        <dbReference type="EMBL" id="GEP42304.1"/>
    </source>
</evidence>
<dbReference type="SUPFAM" id="SSF53623">
    <property type="entry name" value="MurD-like peptide ligases, catalytic domain"/>
    <property type="match status" value="1"/>
</dbReference>
<dbReference type="GO" id="GO:0008764">
    <property type="term" value="F:UDP-N-acetylmuramoylalanine-D-glutamate ligase activity"/>
    <property type="evidence" value="ECO:0007669"/>
    <property type="project" value="UniProtKB-UniRule"/>
</dbReference>
<keyword evidence="4 7" id="KW-0436">Ligase</keyword>
<dbReference type="UniPathway" id="UPA00219"/>
<dbReference type="EC" id="6.3.2.9" evidence="7 8"/>
<dbReference type="GO" id="GO:0005524">
    <property type="term" value="F:ATP binding"/>
    <property type="evidence" value="ECO:0007669"/>
    <property type="project" value="UniProtKB-UniRule"/>
</dbReference>
<dbReference type="InterPro" id="IPR036565">
    <property type="entry name" value="Mur-like_cat_sf"/>
</dbReference>
<evidence type="ECO:0000259" key="10">
    <source>
        <dbReference type="Pfam" id="PF08245"/>
    </source>
</evidence>
<dbReference type="Proteomes" id="UP000321577">
    <property type="component" value="Unassembled WGS sequence"/>
</dbReference>
<dbReference type="HAMAP" id="MF_00639">
    <property type="entry name" value="MurD"/>
    <property type="match status" value="1"/>
</dbReference>
<keyword evidence="7 8" id="KW-0573">Peptidoglycan synthesis</keyword>
<dbReference type="Pfam" id="PF02875">
    <property type="entry name" value="Mur_ligase_C"/>
    <property type="match status" value="1"/>
</dbReference>
<gene>
    <name evidence="7 11" type="primary">murD</name>
    <name evidence="11" type="ORF">BGE01nite_15950</name>
</gene>
<keyword evidence="5 7" id="KW-0547">Nucleotide-binding</keyword>
<dbReference type="GO" id="GO:0005737">
    <property type="term" value="C:cytoplasm"/>
    <property type="evidence" value="ECO:0007669"/>
    <property type="project" value="UniProtKB-SubCell"/>
</dbReference>